<name>A0AC60P4P3_IXOPE</name>
<evidence type="ECO:0000313" key="2">
    <source>
        <dbReference type="Proteomes" id="UP000805193"/>
    </source>
</evidence>
<dbReference type="EMBL" id="JABSTQ010011183">
    <property type="protein sequence ID" value="KAG0414385.1"/>
    <property type="molecule type" value="Genomic_DNA"/>
</dbReference>
<reference evidence="1 2" key="1">
    <citation type="journal article" date="2020" name="Cell">
        <title>Large-Scale Comparative Analyses of Tick Genomes Elucidate Their Genetic Diversity and Vector Capacities.</title>
        <authorList>
            <consortium name="Tick Genome and Microbiome Consortium (TIGMIC)"/>
            <person name="Jia N."/>
            <person name="Wang J."/>
            <person name="Shi W."/>
            <person name="Du L."/>
            <person name="Sun Y."/>
            <person name="Zhan W."/>
            <person name="Jiang J.F."/>
            <person name="Wang Q."/>
            <person name="Zhang B."/>
            <person name="Ji P."/>
            <person name="Bell-Sakyi L."/>
            <person name="Cui X.M."/>
            <person name="Yuan T.T."/>
            <person name="Jiang B.G."/>
            <person name="Yang W.F."/>
            <person name="Lam T.T."/>
            <person name="Chang Q.C."/>
            <person name="Ding S.J."/>
            <person name="Wang X.J."/>
            <person name="Zhu J.G."/>
            <person name="Ruan X.D."/>
            <person name="Zhao L."/>
            <person name="Wei J.T."/>
            <person name="Ye R.Z."/>
            <person name="Que T.C."/>
            <person name="Du C.H."/>
            <person name="Zhou Y.H."/>
            <person name="Cheng J.X."/>
            <person name="Dai P.F."/>
            <person name="Guo W.B."/>
            <person name="Han X.H."/>
            <person name="Huang E.J."/>
            <person name="Li L.F."/>
            <person name="Wei W."/>
            <person name="Gao Y.C."/>
            <person name="Liu J.Z."/>
            <person name="Shao H.Z."/>
            <person name="Wang X."/>
            <person name="Wang C.C."/>
            <person name="Yang T.C."/>
            <person name="Huo Q.B."/>
            <person name="Li W."/>
            <person name="Chen H.Y."/>
            <person name="Chen S.E."/>
            <person name="Zhou L.G."/>
            <person name="Ni X.B."/>
            <person name="Tian J.H."/>
            <person name="Sheng Y."/>
            <person name="Liu T."/>
            <person name="Pan Y.S."/>
            <person name="Xia L.Y."/>
            <person name="Li J."/>
            <person name="Zhao F."/>
            <person name="Cao W.C."/>
        </authorList>
    </citation>
    <scope>NUCLEOTIDE SEQUENCE [LARGE SCALE GENOMIC DNA]</scope>
    <source>
        <strain evidence="1">Iper-2018</strain>
    </source>
</reference>
<gene>
    <name evidence="1" type="ORF">HPB47_008452</name>
</gene>
<comment type="caution">
    <text evidence="1">The sequence shown here is derived from an EMBL/GenBank/DDBJ whole genome shotgun (WGS) entry which is preliminary data.</text>
</comment>
<keyword evidence="2" id="KW-1185">Reference proteome</keyword>
<organism evidence="1 2">
    <name type="scientific">Ixodes persulcatus</name>
    <name type="common">Taiga tick</name>
    <dbReference type="NCBI Taxonomy" id="34615"/>
    <lineage>
        <taxon>Eukaryota</taxon>
        <taxon>Metazoa</taxon>
        <taxon>Ecdysozoa</taxon>
        <taxon>Arthropoda</taxon>
        <taxon>Chelicerata</taxon>
        <taxon>Arachnida</taxon>
        <taxon>Acari</taxon>
        <taxon>Parasitiformes</taxon>
        <taxon>Ixodida</taxon>
        <taxon>Ixodoidea</taxon>
        <taxon>Ixodidae</taxon>
        <taxon>Ixodinae</taxon>
        <taxon>Ixodes</taxon>
    </lineage>
</organism>
<accession>A0AC60P4P3</accession>
<sequence length="148" mass="15872">MKVKANVRAIFHLAMELGRREKNPLQVSVKWVPGHMGVAGNKANHRVAVKELSCSDPRRSNGPGGSASLAADECEAHIAPSHSYDPVGAAEAVAKKAARPKPDEAGEPPEELIPLEGQRIPPTPDRRAAKAACRSGNYTNPSQEMRRP</sequence>
<proteinExistence type="predicted"/>
<evidence type="ECO:0000313" key="1">
    <source>
        <dbReference type="EMBL" id="KAG0414385.1"/>
    </source>
</evidence>
<dbReference type="Proteomes" id="UP000805193">
    <property type="component" value="Unassembled WGS sequence"/>
</dbReference>
<protein>
    <submittedName>
        <fullName evidence="1">Uncharacterized protein</fullName>
    </submittedName>
</protein>